<reference evidence="4" key="1">
    <citation type="journal article" date="2022" name="Microb. Genom.">
        <title>A global pangenome for the wheat fungal pathogen Pyrenophora tritici-repentis and prediction of effector protein structural homology.</title>
        <authorList>
            <person name="Moolhuijzen P.M."/>
            <person name="See P.T."/>
            <person name="Shi G."/>
            <person name="Powell H.R."/>
            <person name="Cockram J."/>
            <person name="Jorgensen L.N."/>
            <person name="Benslimane H."/>
            <person name="Strelkov S.E."/>
            <person name="Turner J."/>
            <person name="Liu Z."/>
            <person name="Moffat C.S."/>
        </authorList>
    </citation>
    <scope>NUCLEOTIDE SEQUENCE [LARGE SCALE GENOMIC DNA]</scope>
</reference>
<dbReference type="EMBL" id="NRDI02000011">
    <property type="protein sequence ID" value="KAI1512556.1"/>
    <property type="molecule type" value="Genomic_DNA"/>
</dbReference>
<gene>
    <name evidence="3" type="ORF">Ptr86124_008522</name>
</gene>
<dbReference type="Gene3D" id="1.10.287.110">
    <property type="entry name" value="DnaJ domain"/>
    <property type="match status" value="1"/>
</dbReference>
<comment type="caution">
    <text evidence="3">The sequence shown here is derived from an EMBL/GenBank/DDBJ whole genome shotgun (WGS) entry which is preliminary data.</text>
</comment>
<evidence type="ECO:0000313" key="3">
    <source>
        <dbReference type="EMBL" id="KAI1512556.1"/>
    </source>
</evidence>
<dbReference type="CDD" id="cd06257">
    <property type="entry name" value="DnaJ"/>
    <property type="match status" value="1"/>
</dbReference>
<feature type="region of interest" description="Disordered" evidence="2">
    <location>
        <begin position="241"/>
        <end position="262"/>
    </location>
</feature>
<feature type="compositionally biased region" description="Pro residues" evidence="2">
    <location>
        <begin position="96"/>
        <end position="110"/>
    </location>
</feature>
<dbReference type="Pfam" id="PF00226">
    <property type="entry name" value="DnaJ"/>
    <property type="match status" value="1"/>
</dbReference>
<feature type="coiled-coil region" evidence="1">
    <location>
        <begin position="135"/>
        <end position="169"/>
    </location>
</feature>
<dbReference type="PANTHER" id="PTHR24074">
    <property type="entry name" value="CO-CHAPERONE PROTEIN DJLA"/>
    <property type="match status" value="1"/>
</dbReference>
<dbReference type="InterPro" id="IPR036869">
    <property type="entry name" value="J_dom_sf"/>
</dbReference>
<evidence type="ECO:0000313" key="4">
    <source>
        <dbReference type="Proteomes" id="UP000249757"/>
    </source>
</evidence>
<keyword evidence="4" id="KW-1185">Reference proteome</keyword>
<evidence type="ECO:0000256" key="2">
    <source>
        <dbReference type="SAM" id="MobiDB-lite"/>
    </source>
</evidence>
<feature type="compositionally biased region" description="Basic and acidic residues" evidence="2">
    <location>
        <begin position="71"/>
        <end position="81"/>
    </location>
</feature>
<proteinExistence type="predicted"/>
<evidence type="ECO:0000256" key="1">
    <source>
        <dbReference type="SAM" id="Coils"/>
    </source>
</evidence>
<keyword evidence="1" id="KW-0175">Coiled coil</keyword>
<feature type="compositionally biased region" description="Basic and acidic residues" evidence="2">
    <location>
        <begin position="116"/>
        <end position="127"/>
    </location>
</feature>
<dbReference type="SMART" id="SM00271">
    <property type="entry name" value="DnaJ"/>
    <property type="match status" value="1"/>
</dbReference>
<feature type="compositionally biased region" description="Basic and acidic residues" evidence="2">
    <location>
        <begin position="245"/>
        <end position="255"/>
    </location>
</feature>
<name>A0A316ZT71_9PLEO</name>
<protein>
    <submittedName>
        <fullName evidence="3">DnaJ domain containing protein</fullName>
    </submittedName>
</protein>
<dbReference type="PROSITE" id="PS50076">
    <property type="entry name" value="DNAJ_2"/>
    <property type="match status" value="1"/>
</dbReference>
<dbReference type="PRINTS" id="PR00625">
    <property type="entry name" value="JDOMAIN"/>
</dbReference>
<dbReference type="AlphaFoldDB" id="A0A316ZT71"/>
<dbReference type="InterPro" id="IPR001623">
    <property type="entry name" value="DnaJ_domain"/>
</dbReference>
<feature type="region of interest" description="Disordered" evidence="2">
    <location>
        <begin position="71"/>
        <end position="127"/>
    </location>
</feature>
<dbReference type="Proteomes" id="UP000249757">
    <property type="component" value="Unassembled WGS sequence"/>
</dbReference>
<accession>A0A316ZT71</accession>
<organism evidence="3 4">
    <name type="scientific">Pyrenophora tritici-repentis</name>
    <dbReference type="NCBI Taxonomy" id="45151"/>
    <lineage>
        <taxon>Eukaryota</taxon>
        <taxon>Fungi</taxon>
        <taxon>Dikarya</taxon>
        <taxon>Ascomycota</taxon>
        <taxon>Pezizomycotina</taxon>
        <taxon>Dothideomycetes</taxon>
        <taxon>Pleosporomycetidae</taxon>
        <taxon>Pleosporales</taxon>
        <taxon>Pleosporineae</taxon>
        <taxon>Pleosporaceae</taxon>
        <taxon>Pyrenophora</taxon>
    </lineage>
</organism>
<dbReference type="SUPFAM" id="SSF46565">
    <property type="entry name" value="Chaperone J-domain"/>
    <property type="match status" value="1"/>
</dbReference>
<sequence>MAPIAPMHDYYGILEIKPDALYDEIRTSYRRLARLHHPDKNVGRGSEDATRRTQIINLAWEVLGDTTKRIEYDRSRPRSATEKYNMAKNTHTATPETPPSPSCQPPPPPRNTAAEEQARAEALSKAKRQEWLDYEKQHEQKTRECRNTIKLLETEIASLTIKIDDNKAKLAVSSPQESPNLNMDTINASTAIQIKQTYLEKETARLRRLNNELQYRLACEEARLTLEQHLAKHAWASQTRAARATAEHEMQEQARRQQSKRF</sequence>
<dbReference type="OrthoDB" id="442087at2759"/>
<dbReference type="InterPro" id="IPR050817">
    <property type="entry name" value="DjlA_DnaK_co-chaperone"/>
</dbReference>